<reference evidence="2 3" key="1">
    <citation type="submission" date="2021-03" db="EMBL/GenBank/DDBJ databases">
        <title>Genomic Encyclopedia of Type Strains, Phase IV (KMG-IV): sequencing the most valuable type-strain genomes for metagenomic binning, comparative biology and taxonomic classification.</title>
        <authorList>
            <person name="Goeker M."/>
        </authorList>
    </citation>
    <scope>NUCLEOTIDE SEQUENCE [LARGE SCALE GENOMIC DNA]</scope>
    <source>
        <strain evidence="2 3">DSM 23491</strain>
    </source>
</reference>
<dbReference type="Proteomes" id="UP001519273">
    <property type="component" value="Unassembled WGS sequence"/>
</dbReference>
<dbReference type="Pfam" id="PF11575">
    <property type="entry name" value="FhuF_C"/>
    <property type="match status" value="1"/>
</dbReference>
<evidence type="ECO:0000313" key="2">
    <source>
        <dbReference type="EMBL" id="MBP1936746.1"/>
    </source>
</evidence>
<dbReference type="InterPro" id="IPR024726">
    <property type="entry name" value="FhuF_C"/>
</dbReference>
<accession>A0ABS4H2P5</accession>
<feature type="domain" description="Ferric siderophore reductase C-terminal" evidence="1">
    <location>
        <begin position="228"/>
        <end position="246"/>
    </location>
</feature>
<evidence type="ECO:0000259" key="1">
    <source>
        <dbReference type="Pfam" id="PF11575"/>
    </source>
</evidence>
<dbReference type="RefSeq" id="WP_209847869.1">
    <property type="nucleotide sequence ID" value="NZ_CBCRVE010000003.1"/>
</dbReference>
<organism evidence="2 3">
    <name type="scientific">Paenibacillus sediminis</name>
    <dbReference type="NCBI Taxonomy" id="664909"/>
    <lineage>
        <taxon>Bacteria</taxon>
        <taxon>Bacillati</taxon>
        <taxon>Bacillota</taxon>
        <taxon>Bacilli</taxon>
        <taxon>Bacillales</taxon>
        <taxon>Paenibacillaceae</taxon>
        <taxon>Paenibacillus</taxon>
    </lineage>
</organism>
<evidence type="ECO:0000313" key="3">
    <source>
        <dbReference type="Proteomes" id="UP001519273"/>
    </source>
</evidence>
<sequence>MDIDYGLLQNYCWVVTEDVENMMLSVPAIQLTDPEKCEQFLTAYKTFIQAEDLSAAATYFVAWFKGISAAQQYLVSFCDRQLDLSLSNLIIQLYPKGRVPWVAFKLIHTAEQPVPGEDHEEWRSRQLDRFYGEELYPLMATFSRVSDTHISQLWGQLPGGLHYFYGVMAAIAGDHEPLRERFESDFQYTIRQINPSLFGLKKNPLNGTNIFIDNPYDPSQPMRMKDACCQAYRTGSGEGYCYSCPRLSNVARNKMKQEIIASLEA</sequence>
<keyword evidence="3" id="KW-1185">Reference proteome</keyword>
<protein>
    <submittedName>
        <fullName evidence="2">Ferric iron reductase protein FhuF</fullName>
    </submittedName>
</protein>
<gene>
    <name evidence="2" type="ORF">J2Z20_001627</name>
</gene>
<name>A0ABS4H2P5_9BACL</name>
<comment type="caution">
    <text evidence="2">The sequence shown here is derived from an EMBL/GenBank/DDBJ whole genome shotgun (WGS) entry which is preliminary data.</text>
</comment>
<dbReference type="EMBL" id="JAGGKP010000002">
    <property type="protein sequence ID" value="MBP1936746.1"/>
    <property type="molecule type" value="Genomic_DNA"/>
</dbReference>
<proteinExistence type="predicted"/>